<feature type="region of interest" description="Disordered" evidence="1">
    <location>
        <begin position="152"/>
        <end position="174"/>
    </location>
</feature>
<dbReference type="STRING" id="1664694.A0A0N1NZG1"/>
<accession>A0A0N1NZG1</accession>
<evidence type="ECO:0000256" key="1">
    <source>
        <dbReference type="SAM" id="MobiDB-lite"/>
    </source>
</evidence>
<feature type="region of interest" description="Disordered" evidence="1">
    <location>
        <begin position="273"/>
        <end position="297"/>
    </location>
</feature>
<dbReference type="AlphaFoldDB" id="A0A0N1NZG1"/>
<feature type="region of interest" description="Disordered" evidence="1">
    <location>
        <begin position="200"/>
        <end position="258"/>
    </location>
</feature>
<dbReference type="RefSeq" id="XP_018001478.1">
    <property type="nucleotide sequence ID" value="XM_018149539.1"/>
</dbReference>
<dbReference type="VEuPathDB" id="FungiDB:AB675_9038"/>
<dbReference type="EMBL" id="LFJN01000009">
    <property type="protein sequence ID" value="KPI41515.1"/>
    <property type="molecule type" value="Genomic_DNA"/>
</dbReference>
<comment type="caution">
    <text evidence="2">The sequence shown here is derived from an EMBL/GenBank/DDBJ whole genome shotgun (WGS) entry which is preliminary data.</text>
</comment>
<gene>
    <name evidence="2" type="ORF">AB675_9038</name>
</gene>
<protein>
    <submittedName>
        <fullName evidence="2">Uncharacterized protein</fullName>
    </submittedName>
</protein>
<feature type="compositionally biased region" description="Polar residues" evidence="1">
    <location>
        <begin position="232"/>
        <end position="252"/>
    </location>
</feature>
<proteinExistence type="predicted"/>
<reference evidence="2 3" key="1">
    <citation type="submission" date="2015-06" db="EMBL/GenBank/DDBJ databases">
        <title>Draft genome of the ant-associated black yeast Phialophora attae CBS 131958.</title>
        <authorList>
            <person name="Moreno L.F."/>
            <person name="Stielow B.J."/>
            <person name="de Hoog S."/>
            <person name="Vicente V.A."/>
            <person name="Weiss V.A."/>
            <person name="de Vries M."/>
            <person name="Cruz L.M."/>
            <person name="Souza E.M."/>
        </authorList>
    </citation>
    <scope>NUCLEOTIDE SEQUENCE [LARGE SCALE GENOMIC DNA]</scope>
    <source>
        <strain evidence="2 3">CBS 131958</strain>
    </source>
</reference>
<dbReference type="OrthoDB" id="4146419at2759"/>
<sequence length="440" mass="48533">MASPLAHKTRRKEVLNLRDSTFAPTNLLAIPRMNTRVELAEMSANLPSPHSATKPIVKDFGYFKTGTPSYGHAHWDKDQLARKGSMKKSDSKVDITTDSLQSDADSVHAEIENGSTTSLARLSLSPSTTAGSEITIRRTRPNNDHIMRILRDNGEQSDESSGNSGTPGRTRPNNDHIMRILRDSTNQSDDQVISILEAAFEGPTEEAPATPAEIVQTPSRKSLGSWGKKSRTSTVGTNGSVCSSTPTATNSGKRVPSNGLREAFSTIFRRDSVAGSNASKTPVQDKDKAEKESPGFSSKKFAEDRELYLRTITASLPHGNTNMYPKHPFTNKPWMHRNLRCTTCTDECCNRCGRACCAHRAAVLGLKNHPTGENHFRARGRLTELEKMYPYGRELPTFIKCLECEKLMCPECCGECAEPICKSVVCRGCKSDPWVNCDWH</sequence>
<name>A0A0N1NZG1_9EURO</name>
<evidence type="ECO:0000313" key="3">
    <source>
        <dbReference type="Proteomes" id="UP000038010"/>
    </source>
</evidence>
<organism evidence="2 3">
    <name type="scientific">Cyphellophora attinorum</name>
    <dbReference type="NCBI Taxonomy" id="1664694"/>
    <lineage>
        <taxon>Eukaryota</taxon>
        <taxon>Fungi</taxon>
        <taxon>Dikarya</taxon>
        <taxon>Ascomycota</taxon>
        <taxon>Pezizomycotina</taxon>
        <taxon>Eurotiomycetes</taxon>
        <taxon>Chaetothyriomycetidae</taxon>
        <taxon>Chaetothyriales</taxon>
        <taxon>Cyphellophoraceae</taxon>
        <taxon>Cyphellophora</taxon>
    </lineage>
</organism>
<dbReference type="GeneID" id="28741419"/>
<dbReference type="Proteomes" id="UP000038010">
    <property type="component" value="Unassembled WGS sequence"/>
</dbReference>
<keyword evidence="3" id="KW-1185">Reference proteome</keyword>
<feature type="compositionally biased region" description="Basic and acidic residues" evidence="1">
    <location>
        <begin position="283"/>
        <end position="293"/>
    </location>
</feature>
<evidence type="ECO:0000313" key="2">
    <source>
        <dbReference type="EMBL" id="KPI41515.1"/>
    </source>
</evidence>